<gene>
    <name evidence="1" type="ORF">Adt_24427</name>
</gene>
<dbReference type="AlphaFoldDB" id="A0ABD1SGR3"/>
<reference evidence="2" key="1">
    <citation type="submission" date="2024-07" db="EMBL/GenBank/DDBJ databases">
        <title>Two chromosome-level genome assemblies of Korean endemic species Abeliophyllum distichum and Forsythia ovata (Oleaceae).</title>
        <authorList>
            <person name="Jang H."/>
        </authorList>
    </citation>
    <scope>NUCLEOTIDE SEQUENCE [LARGE SCALE GENOMIC DNA]</scope>
</reference>
<sequence length="237" mass="26848">MSYRAVTTTTTTKSTTGVTTVDCQKQVRSWRLLRSFMELLIPTCNCFIEENHEFKEEKYINKLLYEKPSFISSAIITGTIYGNRRGKVSLCIQTNPKSMNPILLLEMAVPTSVLAKEMKGGFLRIALECNTMGKIALDSNSLLSMPLWTMYCNGRKVGFAVKRKPSRDDIEVLQQMESVVVGAGVINGKEITRNDDIMYLRGNFERVHGSYDSESFHLIDPDGYIGQELSIFFLRSR</sequence>
<dbReference type="PANTHER" id="PTHR31276">
    <property type="match status" value="1"/>
</dbReference>
<name>A0ABD1SGR3_9LAMI</name>
<organism evidence="1 2">
    <name type="scientific">Abeliophyllum distichum</name>
    <dbReference type="NCBI Taxonomy" id="126358"/>
    <lineage>
        <taxon>Eukaryota</taxon>
        <taxon>Viridiplantae</taxon>
        <taxon>Streptophyta</taxon>
        <taxon>Embryophyta</taxon>
        <taxon>Tracheophyta</taxon>
        <taxon>Spermatophyta</taxon>
        <taxon>Magnoliopsida</taxon>
        <taxon>eudicotyledons</taxon>
        <taxon>Gunneridae</taxon>
        <taxon>Pentapetalae</taxon>
        <taxon>asterids</taxon>
        <taxon>lamiids</taxon>
        <taxon>Lamiales</taxon>
        <taxon>Oleaceae</taxon>
        <taxon>Forsythieae</taxon>
        <taxon>Abeliophyllum</taxon>
    </lineage>
</organism>
<evidence type="ECO:0000313" key="1">
    <source>
        <dbReference type="EMBL" id="KAL2498877.1"/>
    </source>
</evidence>
<dbReference type="NCBIfam" id="TIGR01570">
    <property type="entry name" value="A_thal_3588"/>
    <property type="match status" value="1"/>
</dbReference>
<evidence type="ECO:0008006" key="3">
    <source>
        <dbReference type="Google" id="ProtNLM"/>
    </source>
</evidence>
<accession>A0ABD1SGR3</accession>
<evidence type="ECO:0000313" key="2">
    <source>
        <dbReference type="Proteomes" id="UP001604336"/>
    </source>
</evidence>
<dbReference type="InterPro" id="IPR006460">
    <property type="entry name" value="MIZ1-like_pln"/>
</dbReference>
<dbReference type="Proteomes" id="UP001604336">
    <property type="component" value="Unassembled WGS sequence"/>
</dbReference>
<comment type="caution">
    <text evidence="1">The sequence shown here is derived from an EMBL/GenBank/DDBJ whole genome shotgun (WGS) entry which is preliminary data.</text>
</comment>
<keyword evidence="2" id="KW-1185">Reference proteome</keyword>
<protein>
    <recommendedName>
        <fullName evidence="3">Protein MIZU-KUSSEI 1-like</fullName>
    </recommendedName>
</protein>
<dbReference type="EMBL" id="JBFOLK010000007">
    <property type="protein sequence ID" value="KAL2498877.1"/>
    <property type="molecule type" value="Genomic_DNA"/>
</dbReference>
<dbReference type="PANTHER" id="PTHR31276:SF10">
    <property type="entry name" value="PROTEIN MIZU-KUSSEI 1-LIKE"/>
    <property type="match status" value="1"/>
</dbReference>
<proteinExistence type="predicted"/>
<dbReference type="Pfam" id="PF04759">
    <property type="entry name" value="DUF617"/>
    <property type="match status" value="1"/>
</dbReference>